<evidence type="ECO:0008006" key="2">
    <source>
        <dbReference type="Google" id="ProtNLM"/>
    </source>
</evidence>
<evidence type="ECO:0000313" key="1">
    <source>
        <dbReference type="EMBL" id="GAI94429.1"/>
    </source>
</evidence>
<dbReference type="AlphaFoldDB" id="X1UPZ0"/>
<name>X1UPZ0_9ZZZZ</name>
<gene>
    <name evidence="1" type="ORF">S12H4_27053</name>
</gene>
<proteinExistence type="predicted"/>
<reference evidence="1" key="1">
    <citation type="journal article" date="2014" name="Front. Microbiol.">
        <title>High frequency of phylogenetically diverse reductive dehalogenase-homologous genes in deep subseafloor sedimentary metagenomes.</title>
        <authorList>
            <person name="Kawai M."/>
            <person name="Futagami T."/>
            <person name="Toyoda A."/>
            <person name="Takaki Y."/>
            <person name="Nishi S."/>
            <person name="Hori S."/>
            <person name="Arai W."/>
            <person name="Tsubouchi T."/>
            <person name="Morono Y."/>
            <person name="Uchiyama I."/>
            <person name="Ito T."/>
            <person name="Fujiyama A."/>
            <person name="Inagaki F."/>
            <person name="Takami H."/>
        </authorList>
    </citation>
    <scope>NUCLEOTIDE SEQUENCE</scope>
    <source>
        <strain evidence="1">Expedition CK06-06</strain>
    </source>
</reference>
<protein>
    <recommendedName>
        <fullName evidence="2">RloB-like protein</fullName>
    </recommendedName>
</protein>
<comment type="caution">
    <text evidence="1">The sequence shown here is derived from an EMBL/GenBank/DDBJ whole genome shotgun (WGS) entry which is preliminary data.</text>
</comment>
<dbReference type="EMBL" id="BARW01015409">
    <property type="protein sequence ID" value="GAI94429.1"/>
    <property type="molecule type" value="Genomic_DNA"/>
</dbReference>
<dbReference type="InterPro" id="IPR025591">
    <property type="entry name" value="RloB"/>
</dbReference>
<feature type="non-terminal residue" evidence="1">
    <location>
        <position position="189"/>
    </location>
</feature>
<accession>X1UPZ0</accession>
<dbReference type="Pfam" id="PF13707">
    <property type="entry name" value="RloB"/>
    <property type="match status" value="1"/>
</dbReference>
<sequence>MARVKKIDNAILKRRAQQIEKERRRYAFRPQRERILIVTEGERTEPNYFEGFKTIIPRGILHVEVIGTGFNTKKVVKEAQDKRDDKRGIDIEYDQVWVAFDKDDFPNKNFNDAVFLSEADNIGCAYSNESFELWYVLHFQYLDTAINRRQYIEILEGILGHPYRKNDPNIFFELQSKGNGLEERTRNNA</sequence>
<organism evidence="1">
    <name type="scientific">marine sediment metagenome</name>
    <dbReference type="NCBI Taxonomy" id="412755"/>
    <lineage>
        <taxon>unclassified sequences</taxon>
        <taxon>metagenomes</taxon>
        <taxon>ecological metagenomes</taxon>
    </lineage>
</organism>